<accession>A0A1T4Y332</accession>
<name>A0A1T4Y332_9MICO</name>
<reference evidence="2" key="1">
    <citation type="submission" date="2017-02" db="EMBL/GenBank/DDBJ databases">
        <authorList>
            <person name="Varghese N."/>
            <person name="Submissions S."/>
        </authorList>
    </citation>
    <scope>NUCLEOTIDE SEQUENCE [LARGE SCALE GENOMIC DNA]</scope>
    <source>
        <strain evidence="2">VKM Ac-2052</strain>
    </source>
</reference>
<protein>
    <submittedName>
        <fullName evidence="1">Uncharacterized protein</fullName>
    </submittedName>
</protein>
<dbReference type="AlphaFoldDB" id="A0A1T4Y332"/>
<sequence length="135" mass="14686">MKRIFYVFKGSVDSGVGPLQIEFADGAVLFDAGGDGETLKVSGVRWIDPFLAEDPPSEVNKAYVDKYGKWTAFDVVGSPEYRQFLEGVIQGVVPRKTLDGRLTGVVLQTTKGDMSVMAEWDELVVALSPAPENEA</sequence>
<gene>
    <name evidence="1" type="ORF">SAMN06295879_2061</name>
</gene>
<dbReference type="EMBL" id="FUYG01000005">
    <property type="protein sequence ID" value="SKA95685.1"/>
    <property type="molecule type" value="Genomic_DNA"/>
</dbReference>
<proteinExistence type="predicted"/>
<evidence type="ECO:0000313" key="2">
    <source>
        <dbReference type="Proteomes" id="UP000189735"/>
    </source>
</evidence>
<organism evidence="1 2">
    <name type="scientific">Agreia bicolorata</name>
    <dbReference type="NCBI Taxonomy" id="110935"/>
    <lineage>
        <taxon>Bacteria</taxon>
        <taxon>Bacillati</taxon>
        <taxon>Actinomycetota</taxon>
        <taxon>Actinomycetes</taxon>
        <taxon>Micrococcales</taxon>
        <taxon>Microbacteriaceae</taxon>
        <taxon>Agreia</taxon>
    </lineage>
</organism>
<evidence type="ECO:0000313" key="1">
    <source>
        <dbReference type="EMBL" id="SKA95685.1"/>
    </source>
</evidence>
<dbReference type="Proteomes" id="UP000189735">
    <property type="component" value="Unassembled WGS sequence"/>
</dbReference>